<protein>
    <recommendedName>
        <fullName evidence="2">Protein kinase domain-containing protein</fullName>
    </recommendedName>
</protein>
<keyword evidence="1" id="KW-0472">Membrane</keyword>
<name>A0A150GV69_GONPE</name>
<dbReference type="PROSITE" id="PS50011">
    <property type="entry name" value="PROTEIN_KINASE_DOM"/>
    <property type="match status" value="1"/>
</dbReference>
<evidence type="ECO:0000313" key="4">
    <source>
        <dbReference type="Proteomes" id="UP000075714"/>
    </source>
</evidence>
<dbReference type="InterPro" id="IPR011009">
    <property type="entry name" value="Kinase-like_dom_sf"/>
</dbReference>
<comment type="caution">
    <text evidence="3">The sequence shown here is derived from an EMBL/GenBank/DDBJ whole genome shotgun (WGS) entry which is preliminary data.</text>
</comment>
<dbReference type="GO" id="GO:0004674">
    <property type="term" value="F:protein serine/threonine kinase activity"/>
    <property type="evidence" value="ECO:0007669"/>
    <property type="project" value="TreeGrafter"/>
</dbReference>
<dbReference type="Gene3D" id="1.10.510.10">
    <property type="entry name" value="Transferase(Phosphotransferase) domain 1"/>
    <property type="match status" value="1"/>
</dbReference>
<dbReference type="InterPro" id="IPR001245">
    <property type="entry name" value="Ser-Thr/Tyr_kinase_cat_dom"/>
</dbReference>
<keyword evidence="1" id="KW-0812">Transmembrane</keyword>
<dbReference type="Proteomes" id="UP000075714">
    <property type="component" value="Unassembled WGS sequence"/>
</dbReference>
<evidence type="ECO:0000259" key="2">
    <source>
        <dbReference type="PROSITE" id="PS50011"/>
    </source>
</evidence>
<evidence type="ECO:0000256" key="1">
    <source>
        <dbReference type="SAM" id="Phobius"/>
    </source>
</evidence>
<dbReference type="SUPFAM" id="SSF56112">
    <property type="entry name" value="Protein kinase-like (PK-like)"/>
    <property type="match status" value="1"/>
</dbReference>
<dbReference type="InterPro" id="IPR000719">
    <property type="entry name" value="Prot_kinase_dom"/>
</dbReference>
<dbReference type="PANTHER" id="PTHR44329">
    <property type="entry name" value="SERINE/THREONINE-PROTEIN KINASE TNNI3K-RELATED"/>
    <property type="match status" value="1"/>
</dbReference>
<dbReference type="AlphaFoldDB" id="A0A150GV69"/>
<keyword evidence="4" id="KW-1185">Reference proteome</keyword>
<dbReference type="OrthoDB" id="1405469at2759"/>
<dbReference type="STRING" id="33097.A0A150GV69"/>
<dbReference type="GO" id="GO:0005524">
    <property type="term" value="F:ATP binding"/>
    <property type="evidence" value="ECO:0007669"/>
    <property type="project" value="InterPro"/>
</dbReference>
<accession>A0A150GV69</accession>
<evidence type="ECO:0000313" key="3">
    <source>
        <dbReference type="EMBL" id="KXZ53739.1"/>
    </source>
</evidence>
<dbReference type="SMART" id="SM00220">
    <property type="entry name" value="S_TKc"/>
    <property type="match status" value="1"/>
</dbReference>
<dbReference type="Pfam" id="PF07714">
    <property type="entry name" value="PK_Tyr_Ser-Thr"/>
    <property type="match status" value="1"/>
</dbReference>
<proteinExistence type="predicted"/>
<dbReference type="EMBL" id="LSYV01000007">
    <property type="protein sequence ID" value="KXZ53739.1"/>
    <property type="molecule type" value="Genomic_DNA"/>
</dbReference>
<dbReference type="InterPro" id="IPR051681">
    <property type="entry name" value="Ser/Thr_Kinases-Pseudokinases"/>
</dbReference>
<feature type="transmembrane region" description="Helical" evidence="1">
    <location>
        <begin position="79"/>
        <end position="101"/>
    </location>
</feature>
<keyword evidence="1" id="KW-1133">Transmembrane helix</keyword>
<dbReference type="PANTHER" id="PTHR44329:SF214">
    <property type="entry name" value="PROTEIN KINASE DOMAIN-CONTAINING PROTEIN"/>
    <property type="match status" value="1"/>
</dbReference>
<organism evidence="3 4">
    <name type="scientific">Gonium pectorale</name>
    <name type="common">Green alga</name>
    <dbReference type="NCBI Taxonomy" id="33097"/>
    <lineage>
        <taxon>Eukaryota</taxon>
        <taxon>Viridiplantae</taxon>
        <taxon>Chlorophyta</taxon>
        <taxon>core chlorophytes</taxon>
        <taxon>Chlorophyceae</taxon>
        <taxon>CS clade</taxon>
        <taxon>Chlamydomonadales</taxon>
        <taxon>Volvocaceae</taxon>
        <taxon>Gonium</taxon>
    </lineage>
</organism>
<dbReference type="Gene3D" id="3.30.200.20">
    <property type="entry name" value="Phosphorylase Kinase, domain 1"/>
    <property type="match status" value="1"/>
</dbReference>
<feature type="domain" description="Protein kinase" evidence="2">
    <location>
        <begin position="87"/>
        <end position="357"/>
    </location>
</feature>
<gene>
    <name evidence="3" type="ORF">GPECTOR_6g656</name>
</gene>
<reference evidence="4" key="1">
    <citation type="journal article" date="2016" name="Nat. Commun.">
        <title>The Gonium pectorale genome demonstrates co-option of cell cycle regulation during the evolution of multicellularity.</title>
        <authorList>
            <person name="Hanschen E.R."/>
            <person name="Marriage T.N."/>
            <person name="Ferris P.J."/>
            <person name="Hamaji T."/>
            <person name="Toyoda A."/>
            <person name="Fujiyama A."/>
            <person name="Neme R."/>
            <person name="Noguchi H."/>
            <person name="Minakuchi Y."/>
            <person name="Suzuki M."/>
            <person name="Kawai-Toyooka H."/>
            <person name="Smith D.R."/>
            <person name="Sparks H."/>
            <person name="Anderson J."/>
            <person name="Bakaric R."/>
            <person name="Luria V."/>
            <person name="Karger A."/>
            <person name="Kirschner M.W."/>
            <person name="Durand P.M."/>
            <person name="Michod R.E."/>
            <person name="Nozaki H."/>
            <person name="Olson B.J."/>
        </authorList>
    </citation>
    <scope>NUCLEOTIDE SEQUENCE [LARGE SCALE GENOMIC DNA]</scope>
    <source>
        <strain evidence="4">NIES-2863</strain>
    </source>
</reference>
<sequence>MADIDALPQDWLGLPTPVRLVQNVTVLGPREELEGWPTLNLNFLRARIQLGPGVCLNLSRVVISNWRTAPQFQAPGMDILASSSGSGLFVLLVAAGFIGYIRNRSRGDRHSKANSSAGPAVTDVAAVTASVEGCLPAASNAQTLAQEVEVLARCQHPNVIRLLAASLEPPRPCLVMELMDTSLERLLYEQREGPRLLPLPAVCASWRRDLKPANVLISKPHSAAPVVKLADFGLSRLHSSALVITMNPEVGTAAYMPPEAFDTFNFSISDRLDVYAFGVILWEMLAGRRPWEGLSHVAIACKVALHRARPPIRDLPASRCPPKLVSLLHECWEAVPARRPAAAEIVKTLALVQQALIRAGE</sequence>